<gene>
    <name evidence="6" type="ORF">SASPL_133649</name>
</gene>
<evidence type="ECO:0000256" key="1">
    <source>
        <dbReference type="ARBA" id="ARBA00023015"/>
    </source>
</evidence>
<keyword evidence="1" id="KW-0805">Transcription regulation</keyword>
<dbReference type="Pfam" id="PF02365">
    <property type="entry name" value="NAM"/>
    <property type="match status" value="1"/>
</dbReference>
<reference evidence="6" key="1">
    <citation type="submission" date="2018-01" db="EMBL/GenBank/DDBJ databases">
        <authorList>
            <person name="Mao J.F."/>
        </authorList>
    </citation>
    <scope>NUCLEOTIDE SEQUENCE</scope>
    <source>
        <strain evidence="6">Huo1</strain>
        <tissue evidence="6">Leaf</tissue>
    </source>
</reference>
<evidence type="ECO:0000313" key="6">
    <source>
        <dbReference type="EMBL" id="KAG6406053.1"/>
    </source>
</evidence>
<dbReference type="PANTHER" id="PTHR31744:SF211">
    <property type="entry name" value="OS04G0691300 PROTEIN"/>
    <property type="match status" value="1"/>
</dbReference>
<organism evidence="6">
    <name type="scientific">Salvia splendens</name>
    <name type="common">Scarlet sage</name>
    <dbReference type="NCBI Taxonomy" id="180675"/>
    <lineage>
        <taxon>Eukaryota</taxon>
        <taxon>Viridiplantae</taxon>
        <taxon>Streptophyta</taxon>
        <taxon>Embryophyta</taxon>
        <taxon>Tracheophyta</taxon>
        <taxon>Spermatophyta</taxon>
        <taxon>Magnoliopsida</taxon>
        <taxon>eudicotyledons</taxon>
        <taxon>Gunneridae</taxon>
        <taxon>Pentapetalae</taxon>
        <taxon>asterids</taxon>
        <taxon>lamiids</taxon>
        <taxon>Lamiales</taxon>
        <taxon>Lamiaceae</taxon>
        <taxon>Nepetoideae</taxon>
        <taxon>Mentheae</taxon>
        <taxon>Salviinae</taxon>
        <taxon>Salvia</taxon>
        <taxon>Salvia subgen. Calosphace</taxon>
        <taxon>core Calosphace</taxon>
    </lineage>
</organism>
<dbReference type="InterPro" id="IPR003441">
    <property type="entry name" value="NAC-dom"/>
</dbReference>
<dbReference type="GO" id="GO:0006355">
    <property type="term" value="P:regulation of DNA-templated transcription"/>
    <property type="evidence" value="ECO:0007669"/>
    <property type="project" value="InterPro"/>
</dbReference>
<protein>
    <recommendedName>
        <fullName evidence="5">NAC domain-containing protein</fullName>
    </recommendedName>
</protein>
<dbReference type="Gene3D" id="2.170.150.80">
    <property type="entry name" value="NAC domain"/>
    <property type="match status" value="1"/>
</dbReference>
<evidence type="ECO:0000259" key="5">
    <source>
        <dbReference type="PROSITE" id="PS51005"/>
    </source>
</evidence>
<keyword evidence="4" id="KW-0539">Nucleus</keyword>
<sequence length="212" mass="24498">MCASTPGFRFHPTEEELVGYYLKIDPDVIVDIDLYRMEPCDIQDRYKLGYEEQNKWYFFSHKDRKYPSSAQMNRATVAGFWEETRLSNNHSHTSTPPSFPMIENLDHHLLFQSDGSSHIFELPKLDSPSISTSFTTNDNSFEEAEDEMRSVWNNLEKLLDSQETEPSSFPFAYSNMPLAPHKHNNDELEAHAHIASAVFHALRYSFHTASGK</sequence>
<dbReference type="SUPFAM" id="SSF101941">
    <property type="entry name" value="NAC domain"/>
    <property type="match status" value="1"/>
</dbReference>
<keyword evidence="7" id="KW-1185">Reference proteome</keyword>
<keyword evidence="3" id="KW-0804">Transcription</keyword>
<evidence type="ECO:0000256" key="2">
    <source>
        <dbReference type="ARBA" id="ARBA00023125"/>
    </source>
</evidence>
<evidence type="ECO:0000313" key="7">
    <source>
        <dbReference type="Proteomes" id="UP000298416"/>
    </source>
</evidence>
<evidence type="ECO:0000256" key="3">
    <source>
        <dbReference type="ARBA" id="ARBA00023163"/>
    </source>
</evidence>
<comment type="caution">
    <text evidence="6">The sequence shown here is derived from an EMBL/GenBank/DDBJ whole genome shotgun (WGS) entry which is preliminary data.</text>
</comment>
<dbReference type="EMBL" id="PNBA02000012">
    <property type="protein sequence ID" value="KAG6406053.1"/>
    <property type="molecule type" value="Genomic_DNA"/>
</dbReference>
<keyword evidence="2" id="KW-0238">DNA-binding</keyword>
<evidence type="ECO:0000256" key="4">
    <source>
        <dbReference type="ARBA" id="ARBA00023242"/>
    </source>
</evidence>
<dbReference type="PANTHER" id="PTHR31744">
    <property type="entry name" value="PROTEIN CUP-SHAPED COTYLEDON 2-RELATED"/>
    <property type="match status" value="1"/>
</dbReference>
<dbReference type="Proteomes" id="UP000298416">
    <property type="component" value="Unassembled WGS sequence"/>
</dbReference>
<proteinExistence type="predicted"/>
<dbReference type="AlphaFoldDB" id="A0A8X8X5G9"/>
<reference evidence="6" key="2">
    <citation type="submission" date="2020-08" db="EMBL/GenBank/DDBJ databases">
        <title>Plant Genome Project.</title>
        <authorList>
            <person name="Zhang R.-G."/>
        </authorList>
    </citation>
    <scope>NUCLEOTIDE SEQUENCE</scope>
    <source>
        <strain evidence="6">Huo1</strain>
        <tissue evidence="6">Leaf</tissue>
    </source>
</reference>
<accession>A0A8X8X5G9</accession>
<feature type="domain" description="NAC" evidence="5">
    <location>
        <begin position="4"/>
        <end position="154"/>
    </location>
</feature>
<dbReference type="GO" id="GO:0003677">
    <property type="term" value="F:DNA binding"/>
    <property type="evidence" value="ECO:0007669"/>
    <property type="project" value="UniProtKB-KW"/>
</dbReference>
<name>A0A8X8X5G9_SALSN</name>
<dbReference type="PROSITE" id="PS51005">
    <property type="entry name" value="NAC"/>
    <property type="match status" value="1"/>
</dbReference>
<dbReference type="InterPro" id="IPR036093">
    <property type="entry name" value="NAC_dom_sf"/>
</dbReference>